<dbReference type="AlphaFoldDB" id="A0A1Z1MDR1"/>
<organism evidence="2">
    <name type="scientific">Alsidium seaforthii</name>
    <dbReference type="NCBI Taxonomy" id="2007182"/>
    <lineage>
        <taxon>Eukaryota</taxon>
        <taxon>Rhodophyta</taxon>
        <taxon>Florideophyceae</taxon>
        <taxon>Rhodymeniophycidae</taxon>
        <taxon>Ceramiales</taxon>
        <taxon>Rhodomelaceae</taxon>
        <taxon>Polysiphonioideae</taxon>
        <taxon>Alsidium</taxon>
    </lineage>
</organism>
<geneLocation type="chloroplast" evidence="2"/>
<reference evidence="2" key="1">
    <citation type="journal article" date="2017" name="J. Phycol.">
        <title>Analysis of chloroplast genomes and a supermatrix inform reclassification of the Rhodomelaceae (Rhodophyta).</title>
        <authorList>
            <person name="Diaz-Tapia P."/>
            <person name="Maggs C.A."/>
            <person name="West J.A."/>
            <person name="Verbruggen H."/>
        </authorList>
    </citation>
    <scope>NUCLEOTIDE SEQUENCE</scope>
    <source>
        <strain evidence="2">PD644</strain>
    </source>
</reference>
<dbReference type="Pfam" id="PF13655">
    <property type="entry name" value="RVT_N"/>
    <property type="match status" value="1"/>
</dbReference>
<evidence type="ECO:0000259" key="1">
    <source>
        <dbReference type="Pfam" id="PF13655"/>
    </source>
</evidence>
<dbReference type="GeneID" id="33357136"/>
<sequence length="344" mass="41308">MINLKVHWKEIPWSKINLRVYMLQKKIYIAAKRHNLGCVYKLQNYLIKCNESRLVSIKNTFKTLKVYYSNLKSSNIIYYLYKSCSISKILFYISSIKNRITDLMVELIKQHLIYISIKPTWTARNSKLLHNYSTIYNSDISYCIQMNNSHIKEYLKVNQFIVELITFKLNSYHYLSKVIKKLIYRNNLLYCFSTKTMNNLLVIVSKILTLDYNWYIFYAIKKTLSKTNYSTDFNTLGTLIKSILHKERQNKLLKSNKYICINKLLNQLGNKCKKYYAEIKDFVATQDINQSNKLMNSYINNCFIKKETNNSLKIFKRNQFKTLNFIINQYIYYCNLKNYYFIFI</sequence>
<protein>
    <recommendedName>
        <fullName evidence="1">Reverse transcriptase N-terminal domain-containing protein</fullName>
    </recommendedName>
</protein>
<evidence type="ECO:0000313" key="2">
    <source>
        <dbReference type="EMBL" id="ARW63921.1"/>
    </source>
</evidence>
<gene>
    <name evidence="2" type="primary">ConsOrf5</name>
</gene>
<keyword evidence="2" id="KW-0934">Plastid</keyword>
<feature type="domain" description="Reverse transcriptase N-terminal" evidence="1">
    <location>
        <begin position="8"/>
        <end position="59"/>
    </location>
</feature>
<accession>A0A1Z1MDR1</accession>
<dbReference type="InterPro" id="IPR025960">
    <property type="entry name" value="RVT_N"/>
</dbReference>
<dbReference type="EMBL" id="MF101430">
    <property type="protein sequence ID" value="ARW63921.1"/>
    <property type="molecule type" value="Genomic_DNA"/>
</dbReference>
<dbReference type="RefSeq" id="YP_009395153.1">
    <property type="nucleotide sequence ID" value="NC_035276.1"/>
</dbReference>
<keyword evidence="2" id="KW-0150">Chloroplast</keyword>
<proteinExistence type="predicted"/>
<name>A0A1Z1MDR1_9FLOR</name>